<reference evidence="1 2" key="1">
    <citation type="submission" date="2019-08" db="EMBL/GenBank/DDBJ databases">
        <authorList>
            <person name="Peeters C."/>
        </authorList>
    </citation>
    <scope>NUCLEOTIDE SEQUENCE [LARGE SCALE GENOMIC DNA]</scope>
    <source>
        <strain evidence="1 2">LMG 20602</strain>
    </source>
</reference>
<gene>
    <name evidence="1" type="ORF">PCA20602_03821</name>
</gene>
<dbReference type="SUPFAM" id="SSF48403">
    <property type="entry name" value="Ankyrin repeat"/>
    <property type="match status" value="1"/>
</dbReference>
<dbReference type="EMBL" id="CABPRV010000010">
    <property type="protein sequence ID" value="VVE34285.1"/>
    <property type="molecule type" value="Genomic_DNA"/>
</dbReference>
<keyword evidence="2" id="KW-1185">Reference proteome</keyword>
<evidence type="ECO:0000313" key="2">
    <source>
        <dbReference type="Proteomes" id="UP000366065"/>
    </source>
</evidence>
<organism evidence="1 2">
    <name type="scientific">Pandoraea capi</name>
    <dbReference type="NCBI Taxonomy" id="2508286"/>
    <lineage>
        <taxon>Bacteria</taxon>
        <taxon>Pseudomonadati</taxon>
        <taxon>Pseudomonadota</taxon>
        <taxon>Betaproteobacteria</taxon>
        <taxon>Burkholderiales</taxon>
        <taxon>Burkholderiaceae</taxon>
        <taxon>Pandoraea</taxon>
    </lineage>
</organism>
<dbReference type="Gene3D" id="1.25.40.20">
    <property type="entry name" value="Ankyrin repeat-containing domain"/>
    <property type="match status" value="1"/>
</dbReference>
<evidence type="ECO:0000313" key="1">
    <source>
        <dbReference type="EMBL" id="VVE34285.1"/>
    </source>
</evidence>
<proteinExistence type="predicted"/>
<comment type="caution">
    <text evidence="1">The sequence shown here is derived from an EMBL/GenBank/DDBJ whole genome shotgun (WGS) entry which is preliminary data.</text>
</comment>
<dbReference type="Proteomes" id="UP000366065">
    <property type="component" value="Unassembled WGS sequence"/>
</dbReference>
<accession>A0ABY6WE00</accession>
<evidence type="ECO:0008006" key="3">
    <source>
        <dbReference type="Google" id="ProtNLM"/>
    </source>
</evidence>
<dbReference type="InterPro" id="IPR036770">
    <property type="entry name" value="Ankyrin_rpt-contain_sf"/>
</dbReference>
<name>A0ABY6WE00_9BURK</name>
<sequence length="170" mass="17689">MRAGELPASAMVCGASRTPPSDAVSAPALVLDVLLRHGADPNEPLSCEHVSGPACGLDHVAGGTAMHHAALAGRGDAMKVFFIAHGGRLDAITRDGYDPIALAGASTHRTFAPRYGLIENTLSALYAWIATDGDNTSRRAASTCAKCWPHACSKRGGRSMRLRCITGRGP</sequence>
<protein>
    <recommendedName>
        <fullName evidence="3">Ankyrin</fullName>
    </recommendedName>
</protein>